<protein>
    <submittedName>
        <fullName evidence="1">Uncharacterized protein</fullName>
    </submittedName>
</protein>
<reference evidence="1" key="1">
    <citation type="submission" date="2022-03" db="EMBL/GenBank/DDBJ databases">
        <title>Genomic analyses of argali, domestic sheep and their hybrids provide insights into chromosomal evolution, heterosis and genetic basis of agronomic traits.</title>
        <authorList>
            <person name="Li M."/>
        </authorList>
    </citation>
    <scope>NUCLEOTIDE SEQUENCE</scope>
    <source>
        <strain evidence="1">CAU-MHL-2022a</strain>
        <tissue evidence="1">Skin</tissue>
    </source>
</reference>
<dbReference type="EMBL" id="JAKZEL010000022">
    <property type="protein sequence ID" value="KAI4532301.1"/>
    <property type="molecule type" value="Genomic_DNA"/>
</dbReference>
<organism evidence="1 2">
    <name type="scientific">Ovis ammon polii</name>
    <dbReference type="NCBI Taxonomy" id="230172"/>
    <lineage>
        <taxon>Eukaryota</taxon>
        <taxon>Metazoa</taxon>
        <taxon>Chordata</taxon>
        <taxon>Craniata</taxon>
        <taxon>Vertebrata</taxon>
        <taxon>Euteleostomi</taxon>
        <taxon>Mammalia</taxon>
        <taxon>Eutheria</taxon>
        <taxon>Laurasiatheria</taxon>
        <taxon>Artiodactyla</taxon>
        <taxon>Ruminantia</taxon>
        <taxon>Pecora</taxon>
        <taxon>Bovidae</taxon>
        <taxon>Caprinae</taxon>
        <taxon>Ovis</taxon>
    </lineage>
</organism>
<evidence type="ECO:0000313" key="2">
    <source>
        <dbReference type="Proteomes" id="UP001214576"/>
    </source>
</evidence>
<evidence type="ECO:0000313" key="1">
    <source>
        <dbReference type="EMBL" id="KAI4532301.1"/>
    </source>
</evidence>
<sequence length="141" mass="15708">MTQDPESQGTNSGWKALFLSLPGLMDFEQDRSFGRKEKPSSIHQSQGLNYPVIADPLITLLPYDDIDAARNDRCRRSASYEPRLLWLGSFSDGTCAENKGTAAVDSSGKMDGLVRLMDLSNSLHRDPTWGLVTRQIFQQSL</sequence>
<name>A0AAD4Y3S2_OVIAM</name>
<proteinExistence type="predicted"/>
<dbReference type="AlphaFoldDB" id="A0AAD4Y3S2"/>
<comment type="caution">
    <text evidence="1">The sequence shown here is derived from an EMBL/GenBank/DDBJ whole genome shotgun (WGS) entry which is preliminary data.</text>
</comment>
<keyword evidence="2" id="KW-1185">Reference proteome</keyword>
<dbReference type="Proteomes" id="UP001214576">
    <property type="component" value="Unassembled WGS sequence"/>
</dbReference>
<accession>A0AAD4Y3S2</accession>
<gene>
    <name evidence="1" type="ORF">MG293_017566</name>
</gene>